<dbReference type="Gene3D" id="1.10.600.10">
    <property type="entry name" value="Farnesyl Diphosphate Synthase"/>
    <property type="match status" value="1"/>
</dbReference>
<protein>
    <recommendedName>
        <fullName evidence="3">Squalene synthase HpnC</fullName>
    </recommendedName>
</protein>
<accession>A0ABN7YIF1</accession>
<comment type="caution">
    <text evidence="1">The sequence shown here is derived from an EMBL/GenBank/DDBJ whole genome shotgun (WGS) entry which is preliminary data.</text>
</comment>
<reference evidence="1 2" key="1">
    <citation type="submission" date="2021-08" db="EMBL/GenBank/DDBJ databases">
        <authorList>
            <person name="Peeters C."/>
        </authorList>
    </citation>
    <scope>NUCLEOTIDE SEQUENCE [LARGE SCALE GENOMIC DNA]</scope>
    <source>
        <strain evidence="1 2">LMG 21510</strain>
    </source>
</reference>
<evidence type="ECO:0008006" key="3">
    <source>
        <dbReference type="Google" id="ProtNLM"/>
    </source>
</evidence>
<dbReference type="CDD" id="cd00683">
    <property type="entry name" value="Trans_IPPS_HH"/>
    <property type="match status" value="1"/>
</dbReference>
<gene>
    <name evidence="1" type="ORF">LMG21510_01802</name>
</gene>
<organism evidence="1 2">
    <name type="scientific">Cupriavidus respiraculi</name>
    <dbReference type="NCBI Taxonomy" id="195930"/>
    <lineage>
        <taxon>Bacteria</taxon>
        <taxon>Pseudomonadati</taxon>
        <taxon>Pseudomonadota</taxon>
        <taxon>Betaproteobacteria</taxon>
        <taxon>Burkholderiales</taxon>
        <taxon>Burkholderiaceae</taxon>
        <taxon>Cupriavidus</taxon>
    </lineage>
</organism>
<name>A0ABN7YIF1_9BURK</name>
<dbReference type="InterPro" id="IPR044843">
    <property type="entry name" value="Trans_IPPS_bact-type"/>
</dbReference>
<dbReference type="PANTHER" id="PTHR31480">
    <property type="entry name" value="BIFUNCTIONAL LYCOPENE CYCLASE/PHYTOENE SYNTHASE"/>
    <property type="match status" value="1"/>
</dbReference>
<keyword evidence="2" id="KW-1185">Reference proteome</keyword>
<dbReference type="InterPro" id="IPR033904">
    <property type="entry name" value="Trans_IPPS_HH"/>
</dbReference>
<dbReference type="Pfam" id="PF00494">
    <property type="entry name" value="SQS_PSY"/>
    <property type="match status" value="1"/>
</dbReference>
<dbReference type="InterPro" id="IPR008949">
    <property type="entry name" value="Isoprenoid_synthase_dom_sf"/>
</dbReference>
<dbReference type="SFLD" id="SFLDS00005">
    <property type="entry name" value="Isoprenoid_Synthase_Type_I"/>
    <property type="match status" value="1"/>
</dbReference>
<evidence type="ECO:0000313" key="2">
    <source>
        <dbReference type="Proteomes" id="UP000721236"/>
    </source>
</evidence>
<dbReference type="NCBIfam" id="TIGR03464">
    <property type="entry name" value="HpnC"/>
    <property type="match status" value="1"/>
</dbReference>
<dbReference type="SUPFAM" id="SSF48576">
    <property type="entry name" value="Terpenoid synthases"/>
    <property type="match status" value="1"/>
</dbReference>
<sequence>MPQPQAPASAATPEFNVDHYENFPVASILLPRRLRRSVAVIYHFARTADDLADEGDAAPAERLAALADMAAALDRIGAGEDPGTPAMRALAGVIAEHALPLPLFHDLLDAFRQDVTVHRHPDWDSLLDYSRRSANPVGRLMLHLYGAVSAQRLAQADAICTGLQLANFWQDVAIDHARGRIYLPADAMARHGVDEAALAALAAQRCDARWIALMRELQMRTRAMLQSGASLALTLPPTLEKRIGWELRLVVQGGLRILERIEMAGFDVFRHRPKLGPADWIVMLWRAARMRRP</sequence>
<dbReference type="SFLD" id="SFLDG01212">
    <property type="entry name" value="Phytoene_synthase_like"/>
    <property type="match status" value="1"/>
</dbReference>
<dbReference type="InterPro" id="IPR017827">
    <property type="entry name" value="HSQ_synthase_HpnC"/>
</dbReference>
<dbReference type="EMBL" id="CAJZAH010000002">
    <property type="protein sequence ID" value="CAG9171865.1"/>
    <property type="molecule type" value="Genomic_DNA"/>
</dbReference>
<dbReference type="Proteomes" id="UP000721236">
    <property type="component" value="Unassembled WGS sequence"/>
</dbReference>
<dbReference type="SFLD" id="SFLDG01018">
    <property type="entry name" value="Squalene/Phytoene_Synthase_Lik"/>
    <property type="match status" value="1"/>
</dbReference>
<proteinExistence type="predicted"/>
<dbReference type="RefSeq" id="WP_224041232.1">
    <property type="nucleotide sequence ID" value="NZ_CAJZAH010000002.1"/>
</dbReference>
<evidence type="ECO:0000313" key="1">
    <source>
        <dbReference type="EMBL" id="CAG9171865.1"/>
    </source>
</evidence>
<dbReference type="InterPro" id="IPR002060">
    <property type="entry name" value="Squ/phyt_synthse"/>
</dbReference>